<accession>A0A8T8HYA0</accession>
<dbReference type="GO" id="GO:0005829">
    <property type="term" value="C:cytosol"/>
    <property type="evidence" value="ECO:0007669"/>
    <property type="project" value="TreeGrafter"/>
</dbReference>
<proteinExistence type="predicted"/>
<dbReference type="PANTHER" id="PTHR38444:SF1">
    <property type="entry name" value="ENTEROBACTIN BIOSYNTHESIS PROTEIN YBDZ"/>
    <property type="match status" value="1"/>
</dbReference>
<gene>
    <name evidence="3" type="ORF">J7S33_00615</name>
</gene>
<dbReference type="InterPro" id="IPR005153">
    <property type="entry name" value="MbtH-like_dom"/>
</dbReference>
<evidence type="ECO:0000313" key="3">
    <source>
        <dbReference type="EMBL" id="QTR03603.1"/>
    </source>
</evidence>
<feature type="region of interest" description="Disordered" evidence="1">
    <location>
        <begin position="192"/>
        <end position="213"/>
    </location>
</feature>
<dbReference type="InterPro" id="IPR038020">
    <property type="entry name" value="MbtH-like_sf"/>
</dbReference>
<feature type="compositionally biased region" description="Polar residues" evidence="1">
    <location>
        <begin position="77"/>
        <end position="95"/>
    </location>
</feature>
<feature type="region of interest" description="Disordered" evidence="1">
    <location>
        <begin position="1"/>
        <end position="177"/>
    </location>
</feature>
<evidence type="ECO:0000259" key="2">
    <source>
        <dbReference type="SMART" id="SM00923"/>
    </source>
</evidence>
<dbReference type="Gene3D" id="3.90.820.10">
    <property type="entry name" value="Structural Genomics, Unknown Function 30-nov-00 1gh9 Mol_id"/>
    <property type="match status" value="1"/>
</dbReference>
<dbReference type="Pfam" id="PF03621">
    <property type="entry name" value="MbtH"/>
    <property type="match status" value="1"/>
</dbReference>
<feature type="compositionally biased region" description="Polar residues" evidence="1">
    <location>
        <begin position="14"/>
        <end position="29"/>
    </location>
</feature>
<dbReference type="EMBL" id="CP072788">
    <property type="protein sequence ID" value="QTR03603.1"/>
    <property type="molecule type" value="Genomic_DNA"/>
</dbReference>
<evidence type="ECO:0000313" key="4">
    <source>
        <dbReference type="Proteomes" id="UP000671828"/>
    </source>
</evidence>
<sequence>MSRPNGSRPPGRTAVTSAGRSTSATNSGSRSDRLATHQTPPSADTEPRKSGSAAIARSHEHAPHAHVPNVRVPPPGTSTRLGSRPRSTGPCTVTPVTALPRTSPGTRGRPPPDARRPTVARRRGYRNGHNYPHPRVAGRAPARNGGPPGTARIIRSGRGPDPCGTTSRKGRRTPRTPAARWVAGGVGAILRRPGRSCPAAPSPPTAGGPVFQDHDDSRYAVLRNAGGQYAIWPADRSLPHGWTPDGTTGTKTECLDHIRALWAGLRPTGTREDG</sequence>
<feature type="domain" description="MbtH-like" evidence="2">
    <location>
        <begin position="209"/>
        <end position="260"/>
    </location>
</feature>
<organism evidence="3 4">
    <name type="scientific">Saccharothrix algeriensis</name>
    <dbReference type="NCBI Taxonomy" id="173560"/>
    <lineage>
        <taxon>Bacteria</taxon>
        <taxon>Bacillati</taxon>
        <taxon>Actinomycetota</taxon>
        <taxon>Actinomycetes</taxon>
        <taxon>Pseudonocardiales</taxon>
        <taxon>Pseudonocardiaceae</taxon>
        <taxon>Saccharothrix</taxon>
    </lineage>
</organism>
<dbReference type="InterPro" id="IPR037407">
    <property type="entry name" value="MLP_fam"/>
</dbReference>
<name>A0A8T8HYA0_9PSEU</name>
<evidence type="ECO:0000256" key="1">
    <source>
        <dbReference type="SAM" id="MobiDB-lite"/>
    </source>
</evidence>
<dbReference type="PANTHER" id="PTHR38444">
    <property type="entry name" value="ENTEROBACTIN BIOSYNTHESIS PROTEIN YBDZ"/>
    <property type="match status" value="1"/>
</dbReference>
<dbReference type="SMART" id="SM00923">
    <property type="entry name" value="MbtH"/>
    <property type="match status" value="1"/>
</dbReference>
<dbReference type="Proteomes" id="UP000671828">
    <property type="component" value="Chromosome"/>
</dbReference>
<dbReference type="SUPFAM" id="SSF160582">
    <property type="entry name" value="MbtH-like"/>
    <property type="match status" value="1"/>
</dbReference>
<feature type="compositionally biased region" description="Low complexity" evidence="1">
    <location>
        <begin position="134"/>
        <end position="152"/>
    </location>
</feature>
<dbReference type="AlphaFoldDB" id="A0A8T8HYA0"/>
<protein>
    <submittedName>
        <fullName evidence="3">MbtH family NRPS accessory protein</fullName>
    </submittedName>
</protein>
<dbReference type="GO" id="GO:0019290">
    <property type="term" value="P:siderophore biosynthetic process"/>
    <property type="evidence" value="ECO:0007669"/>
    <property type="project" value="TreeGrafter"/>
</dbReference>
<reference evidence="3" key="1">
    <citation type="submission" date="2021-04" db="EMBL/GenBank/DDBJ databases">
        <title>Saccharothrix algeriensis WGS.</title>
        <authorList>
            <person name="Stuskova K."/>
            <person name="Hakalova E."/>
            <person name="Tebbal A.B."/>
            <person name="Eichmeier A."/>
        </authorList>
    </citation>
    <scope>NUCLEOTIDE SEQUENCE</scope>
    <source>
        <strain evidence="3">NRRL B-24137</strain>
    </source>
</reference>